<accession>A0A3L7ZNE5</accession>
<evidence type="ECO:0000259" key="1">
    <source>
        <dbReference type="Pfam" id="PF18843"/>
    </source>
</evidence>
<gene>
    <name evidence="2" type="ORF">D7V78_11285</name>
</gene>
<name>A0A3L7ZNE5_PARDI</name>
<dbReference type="EMBL" id="RAYI01000019">
    <property type="protein sequence ID" value="RLT73278.1"/>
    <property type="molecule type" value="Genomic_DNA"/>
</dbReference>
<feature type="domain" description="Large polyvalent protein associated" evidence="1">
    <location>
        <begin position="22"/>
        <end position="93"/>
    </location>
</feature>
<dbReference type="AlphaFoldDB" id="A0A3L7ZNE5"/>
<dbReference type="InterPro" id="IPR040809">
    <property type="entry name" value="LPD28"/>
</dbReference>
<sequence>MLYDYRKESKSPMLLTLANGKTIEGEFIDLRIATETLPKGKLWYHIRHTDDDWSEPASLKNGCVVVNFCGTFICDPIIDFPCGEELEIKEWSYLN</sequence>
<dbReference type="Proteomes" id="UP000278164">
    <property type="component" value="Unassembled WGS sequence"/>
</dbReference>
<protein>
    <recommendedName>
        <fullName evidence="1">Large polyvalent protein associated domain-containing protein</fullName>
    </recommendedName>
</protein>
<organism evidence="2 3">
    <name type="scientific">Parabacteroides distasonis</name>
    <dbReference type="NCBI Taxonomy" id="823"/>
    <lineage>
        <taxon>Bacteria</taxon>
        <taxon>Pseudomonadati</taxon>
        <taxon>Bacteroidota</taxon>
        <taxon>Bacteroidia</taxon>
        <taxon>Bacteroidales</taxon>
        <taxon>Tannerellaceae</taxon>
        <taxon>Parabacteroides</taxon>
    </lineage>
</organism>
<evidence type="ECO:0000313" key="2">
    <source>
        <dbReference type="EMBL" id="RLT73278.1"/>
    </source>
</evidence>
<proteinExistence type="predicted"/>
<reference evidence="2 3" key="1">
    <citation type="submission" date="2018-09" db="EMBL/GenBank/DDBJ databases">
        <title>Murine metabolic-syndrome-specific gut microbial biobank.</title>
        <authorList>
            <person name="Liu C."/>
        </authorList>
    </citation>
    <scope>NUCLEOTIDE SEQUENCE [LARGE SCALE GENOMIC DNA]</scope>
    <source>
        <strain evidence="2 3">8-P5</strain>
    </source>
</reference>
<dbReference type="RefSeq" id="WP_121736293.1">
    <property type="nucleotide sequence ID" value="NZ_QXXG01000002.1"/>
</dbReference>
<comment type="caution">
    <text evidence="2">The sequence shown here is derived from an EMBL/GenBank/DDBJ whole genome shotgun (WGS) entry which is preliminary data.</text>
</comment>
<dbReference type="Pfam" id="PF18843">
    <property type="entry name" value="LPD28"/>
    <property type="match status" value="1"/>
</dbReference>
<evidence type="ECO:0000313" key="3">
    <source>
        <dbReference type="Proteomes" id="UP000278164"/>
    </source>
</evidence>
<dbReference type="OrthoDB" id="1072841at2"/>